<reference evidence="3" key="1">
    <citation type="submission" date="2014-09" db="EMBL/GenBank/DDBJ databases">
        <authorList>
            <person name="Magalhaes I.L.F."/>
            <person name="Oliveira U."/>
            <person name="Santos F.R."/>
            <person name="Vidigal T.H.D.A."/>
            <person name="Brescovit A.D."/>
            <person name="Santos A.J."/>
        </authorList>
    </citation>
    <scope>NUCLEOTIDE SEQUENCE</scope>
    <source>
        <tissue evidence="3">Shoot tissue taken approximately 20 cm above the soil surface</tissue>
    </source>
</reference>
<proteinExistence type="predicted"/>
<evidence type="ECO:0000256" key="2">
    <source>
        <dbReference type="SAM" id="SignalP"/>
    </source>
</evidence>
<name>A0A0A9DDX9_ARUDO</name>
<feature type="region of interest" description="Disordered" evidence="1">
    <location>
        <begin position="85"/>
        <end position="106"/>
    </location>
</feature>
<dbReference type="AlphaFoldDB" id="A0A0A9DDX9"/>
<evidence type="ECO:0000256" key="1">
    <source>
        <dbReference type="SAM" id="MobiDB-lite"/>
    </source>
</evidence>
<reference evidence="3" key="2">
    <citation type="journal article" date="2015" name="Data Brief">
        <title>Shoot transcriptome of the giant reed, Arundo donax.</title>
        <authorList>
            <person name="Barrero R.A."/>
            <person name="Guerrero F.D."/>
            <person name="Moolhuijzen P."/>
            <person name="Goolsby J.A."/>
            <person name="Tidwell J."/>
            <person name="Bellgard S.E."/>
            <person name="Bellgard M.I."/>
        </authorList>
    </citation>
    <scope>NUCLEOTIDE SEQUENCE</scope>
    <source>
        <tissue evidence="3">Shoot tissue taken approximately 20 cm above the soil surface</tissue>
    </source>
</reference>
<feature type="chain" id="PRO_5002063817" description="Secreted protein" evidence="2">
    <location>
        <begin position="24"/>
        <end position="106"/>
    </location>
</feature>
<evidence type="ECO:0008006" key="4">
    <source>
        <dbReference type="Google" id="ProtNLM"/>
    </source>
</evidence>
<protein>
    <recommendedName>
        <fullName evidence="4">Secreted protein</fullName>
    </recommendedName>
</protein>
<accession>A0A0A9DDX9</accession>
<feature type="compositionally biased region" description="Low complexity" evidence="1">
    <location>
        <begin position="88"/>
        <end position="97"/>
    </location>
</feature>
<feature type="signal peptide" evidence="2">
    <location>
        <begin position="1"/>
        <end position="23"/>
    </location>
</feature>
<dbReference type="EMBL" id="GBRH01215938">
    <property type="protein sequence ID" value="JAD81957.1"/>
    <property type="molecule type" value="Transcribed_RNA"/>
</dbReference>
<sequence>MLGFPNSALTLAMISVAPNLTRAEPFACGMTPVSTERALNCSRLRPSVRMSCAMPPRMKCFSPSESPTIVLCFLAPDSDEKARRIPGRRGSLAAARRGGAGRRGGC</sequence>
<organism evidence="3">
    <name type="scientific">Arundo donax</name>
    <name type="common">Giant reed</name>
    <name type="synonym">Donax arundinaceus</name>
    <dbReference type="NCBI Taxonomy" id="35708"/>
    <lineage>
        <taxon>Eukaryota</taxon>
        <taxon>Viridiplantae</taxon>
        <taxon>Streptophyta</taxon>
        <taxon>Embryophyta</taxon>
        <taxon>Tracheophyta</taxon>
        <taxon>Spermatophyta</taxon>
        <taxon>Magnoliopsida</taxon>
        <taxon>Liliopsida</taxon>
        <taxon>Poales</taxon>
        <taxon>Poaceae</taxon>
        <taxon>PACMAD clade</taxon>
        <taxon>Arundinoideae</taxon>
        <taxon>Arundineae</taxon>
        <taxon>Arundo</taxon>
    </lineage>
</organism>
<keyword evidence="2" id="KW-0732">Signal</keyword>
<evidence type="ECO:0000313" key="3">
    <source>
        <dbReference type="EMBL" id="JAD81957.1"/>
    </source>
</evidence>